<dbReference type="PANTHER" id="PTHR44688:SF16">
    <property type="entry name" value="DNA-BINDING TRANSCRIPTIONAL ACTIVATOR DEVR_DOSR"/>
    <property type="match status" value="1"/>
</dbReference>
<sequence length="238" mass="26735">MRLQDYFDISQAPDLATFRRRMIDFAHGMDFPIVGAVLLAEHAADQHQYLSYIGNRPPDFASASDKSLAKIDPVMAQLRRSPVPFVYDQKFYVDAGAPELWEHAAPYGYRTGISVALRLPGNKQLLLGLDRERDLPADDERIMRLLADLQMLAVHCQDAALRFLGPLTEVEEAPALSKRELEVLRWTKEGMTAWEVGDKLCISEPTVKFHLKKTLSKLQVPSKHMAVLKAISLGLIAP</sequence>
<name>A0ABU9BUZ6_9BURK</name>
<dbReference type="InterPro" id="IPR016032">
    <property type="entry name" value="Sig_transdc_resp-reg_C-effctor"/>
</dbReference>
<gene>
    <name evidence="5" type="ORF">AACH06_22360</name>
</gene>
<dbReference type="InterPro" id="IPR000792">
    <property type="entry name" value="Tscrpt_reg_LuxR_C"/>
</dbReference>
<feature type="domain" description="HTH luxR-type" evidence="4">
    <location>
        <begin position="169"/>
        <end position="234"/>
    </location>
</feature>
<dbReference type="CDD" id="cd06170">
    <property type="entry name" value="LuxR_C_like"/>
    <property type="match status" value="1"/>
</dbReference>
<comment type="caution">
    <text evidence="5">The sequence shown here is derived from an EMBL/GenBank/DDBJ whole genome shotgun (WGS) entry which is preliminary data.</text>
</comment>
<dbReference type="SUPFAM" id="SSF75516">
    <property type="entry name" value="Pheromone-binding domain of LuxR-like quorum-sensing transcription factors"/>
    <property type="match status" value="1"/>
</dbReference>
<proteinExistence type="predicted"/>
<keyword evidence="2" id="KW-0238">DNA-binding</keyword>
<keyword evidence="3" id="KW-0804">Transcription</keyword>
<protein>
    <submittedName>
        <fullName evidence="5">LuxR C-terminal-related transcriptional regulator</fullName>
    </submittedName>
</protein>
<evidence type="ECO:0000313" key="5">
    <source>
        <dbReference type="EMBL" id="MEK8033574.1"/>
    </source>
</evidence>
<dbReference type="PRINTS" id="PR00038">
    <property type="entry name" value="HTHLUXR"/>
</dbReference>
<dbReference type="PANTHER" id="PTHR44688">
    <property type="entry name" value="DNA-BINDING TRANSCRIPTIONAL ACTIVATOR DEVR_DOSR"/>
    <property type="match status" value="1"/>
</dbReference>
<dbReference type="InterPro" id="IPR036693">
    <property type="entry name" value="TF_LuxR_autoind-bd_dom_sf"/>
</dbReference>
<dbReference type="EMBL" id="JBBUTG010000018">
    <property type="protein sequence ID" value="MEK8033574.1"/>
    <property type="molecule type" value="Genomic_DNA"/>
</dbReference>
<accession>A0ABU9BUZ6</accession>
<dbReference type="PROSITE" id="PS50043">
    <property type="entry name" value="HTH_LUXR_2"/>
    <property type="match status" value="1"/>
</dbReference>
<dbReference type="Pfam" id="PF00196">
    <property type="entry name" value="GerE"/>
    <property type="match status" value="1"/>
</dbReference>
<dbReference type="Proteomes" id="UP001371218">
    <property type="component" value="Unassembled WGS sequence"/>
</dbReference>
<evidence type="ECO:0000256" key="1">
    <source>
        <dbReference type="ARBA" id="ARBA00023015"/>
    </source>
</evidence>
<dbReference type="Pfam" id="PF03472">
    <property type="entry name" value="Autoind_bind"/>
    <property type="match status" value="1"/>
</dbReference>
<keyword evidence="1" id="KW-0805">Transcription regulation</keyword>
<evidence type="ECO:0000256" key="3">
    <source>
        <dbReference type="ARBA" id="ARBA00023163"/>
    </source>
</evidence>
<dbReference type="Gene3D" id="1.10.10.10">
    <property type="entry name" value="Winged helix-like DNA-binding domain superfamily/Winged helix DNA-binding domain"/>
    <property type="match status" value="1"/>
</dbReference>
<evidence type="ECO:0000256" key="2">
    <source>
        <dbReference type="ARBA" id="ARBA00023125"/>
    </source>
</evidence>
<dbReference type="SMART" id="SM00421">
    <property type="entry name" value="HTH_LUXR"/>
    <property type="match status" value="1"/>
</dbReference>
<reference evidence="5 6" key="1">
    <citation type="submission" date="2024-04" db="EMBL/GenBank/DDBJ databases">
        <title>Novel species of the genus Ideonella isolated from streams.</title>
        <authorList>
            <person name="Lu H."/>
        </authorList>
    </citation>
    <scope>NUCLEOTIDE SEQUENCE [LARGE SCALE GENOMIC DNA]</scope>
    <source>
        <strain evidence="5 6">DXS29W</strain>
    </source>
</reference>
<dbReference type="SUPFAM" id="SSF46894">
    <property type="entry name" value="C-terminal effector domain of the bipartite response regulators"/>
    <property type="match status" value="1"/>
</dbReference>
<dbReference type="RefSeq" id="WP_341427999.1">
    <property type="nucleotide sequence ID" value="NZ_JBBUTG010000018.1"/>
</dbReference>
<dbReference type="InterPro" id="IPR036388">
    <property type="entry name" value="WH-like_DNA-bd_sf"/>
</dbReference>
<organism evidence="5 6">
    <name type="scientific">Ideonella lacteola</name>
    <dbReference type="NCBI Taxonomy" id="2984193"/>
    <lineage>
        <taxon>Bacteria</taxon>
        <taxon>Pseudomonadati</taxon>
        <taxon>Pseudomonadota</taxon>
        <taxon>Betaproteobacteria</taxon>
        <taxon>Burkholderiales</taxon>
        <taxon>Sphaerotilaceae</taxon>
        <taxon>Ideonella</taxon>
    </lineage>
</organism>
<evidence type="ECO:0000259" key="4">
    <source>
        <dbReference type="PROSITE" id="PS50043"/>
    </source>
</evidence>
<keyword evidence="6" id="KW-1185">Reference proteome</keyword>
<evidence type="ECO:0000313" key="6">
    <source>
        <dbReference type="Proteomes" id="UP001371218"/>
    </source>
</evidence>
<dbReference type="Gene3D" id="3.30.450.80">
    <property type="entry name" value="Transcription factor LuxR-like, autoinducer-binding domain"/>
    <property type="match status" value="1"/>
</dbReference>
<dbReference type="InterPro" id="IPR005143">
    <property type="entry name" value="TF_LuxR_autoind-bd_dom"/>
</dbReference>